<dbReference type="SUPFAM" id="SSF51735">
    <property type="entry name" value="NAD(P)-binding Rossmann-fold domains"/>
    <property type="match status" value="1"/>
</dbReference>
<feature type="transmembrane region" description="Helical" evidence="7">
    <location>
        <begin position="113"/>
        <end position="134"/>
    </location>
</feature>
<feature type="transmembrane region" description="Helical" evidence="7">
    <location>
        <begin position="176"/>
        <end position="195"/>
    </location>
</feature>
<comment type="caution">
    <text evidence="9">The sequence shown here is derived from an EMBL/GenBank/DDBJ whole genome shotgun (WGS) entry which is preliminary data.</text>
</comment>
<feature type="transmembrane region" description="Helical" evidence="7">
    <location>
        <begin position="323"/>
        <end position="343"/>
    </location>
</feature>
<reference evidence="9 10" key="1">
    <citation type="journal article" date="2015" name="Nature">
        <title>rRNA introns, odd ribosomes, and small enigmatic genomes across a large radiation of phyla.</title>
        <authorList>
            <person name="Brown C.T."/>
            <person name="Hug L.A."/>
            <person name="Thomas B.C."/>
            <person name="Sharon I."/>
            <person name="Castelle C.J."/>
            <person name="Singh A."/>
            <person name="Wilkins M.J."/>
            <person name="Williams K.H."/>
            <person name="Banfield J.F."/>
        </authorList>
    </citation>
    <scope>NUCLEOTIDE SEQUENCE [LARGE SCALE GENOMIC DNA]</scope>
</reference>
<evidence type="ECO:0000256" key="7">
    <source>
        <dbReference type="SAM" id="Phobius"/>
    </source>
</evidence>
<feature type="transmembrane region" description="Helical" evidence="7">
    <location>
        <begin position="294"/>
        <end position="316"/>
    </location>
</feature>
<evidence type="ECO:0000256" key="5">
    <source>
        <dbReference type="ARBA" id="ARBA00022989"/>
    </source>
</evidence>
<name>A0A0G0K4Q0_9BACT</name>
<protein>
    <submittedName>
        <fullName evidence="9">Transporter, CPA2 family</fullName>
    </submittedName>
</protein>
<dbReference type="GO" id="GO:0015297">
    <property type="term" value="F:antiporter activity"/>
    <property type="evidence" value="ECO:0007669"/>
    <property type="project" value="InterPro"/>
</dbReference>
<dbReference type="PANTHER" id="PTHR42751">
    <property type="entry name" value="SODIUM/HYDROGEN EXCHANGER FAMILY/TRKA DOMAIN PROTEIN"/>
    <property type="match status" value="1"/>
</dbReference>
<dbReference type="GO" id="GO:1902600">
    <property type="term" value="P:proton transmembrane transport"/>
    <property type="evidence" value="ECO:0007669"/>
    <property type="project" value="InterPro"/>
</dbReference>
<dbReference type="GO" id="GO:0006813">
    <property type="term" value="P:potassium ion transport"/>
    <property type="evidence" value="ECO:0007669"/>
    <property type="project" value="InterPro"/>
</dbReference>
<dbReference type="InterPro" id="IPR006153">
    <property type="entry name" value="Cation/H_exchanger_TM"/>
</dbReference>
<feature type="transmembrane region" description="Helical" evidence="7">
    <location>
        <begin position="215"/>
        <end position="235"/>
    </location>
</feature>
<dbReference type="GO" id="GO:0016020">
    <property type="term" value="C:membrane"/>
    <property type="evidence" value="ECO:0007669"/>
    <property type="project" value="UniProtKB-SubCell"/>
</dbReference>
<proteinExistence type="inferred from homology"/>
<evidence type="ECO:0000256" key="4">
    <source>
        <dbReference type="ARBA" id="ARBA00022692"/>
    </source>
</evidence>
<evidence type="ECO:0000313" key="9">
    <source>
        <dbReference type="EMBL" id="KKQ74683.1"/>
    </source>
</evidence>
<keyword evidence="5 7" id="KW-1133">Transmembrane helix</keyword>
<evidence type="ECO:0000256" key="2">
    <source>
        <dbReference type="ARBA" id="ARBA00005551"/>
    </source>
</evidence>
<dbReference type="InterPro" id="IPR003148">
    <property type="entry name" value="RCK_N"/>
</dbReference>
<feature type="transmembrane region" description="Helical" evidence="7">
    <location>
        <begin position="355"/>
        <end position="374"/>
    </location>
</feature>
<dbReference type="EMBL" id="LBUZ01000028">
    <property type="protein sequence ID" value="KKQ74683.1"/>
    <property type="molecule type" value="Genomic_DNA"/>
</dbReference>
<gene>
    <name evidence="9" type="ORF">US96_C0028G0007</name>
</gene>
<dbReference type="AlphaFoldDB" id="A0A0G0K4Q0"/>
<feature type="transmembrane region" description="Helical" evidence="7">
    <location>
        <begin position="85"/>
        <end position="107"/>
    </location>
</feature>
<sequence>MDHIFFEITLVVVVAAILAILFRYLKQPPILAYILTGVILGPLAIIYLQSQEILRSLSEIGITLLLFMLGLELRFSELRAVGKISIITGIGQIVFTTLVGFVIATLLGFSQTAAFYIAIALTFSSTIIIVKLLSDKKDLNSLYGKISVGFLLVQDFVAILALIFLSGFAAGDGVSAYSFLIVILKAVVIFGWVIFLSRKFLPVITNRLARSEETLFLFSIAWAFGIAALVASPLIGFSIEIGGFLAGLALANTYESYQITTRIRPLRDFFIIIFFVMIGMGLSISSISEILIPGILFSLFVLIGNPLIVMTILGLLGYRKRTGFLAGLTVAQISEFSLIIMFMGARLGHISDQDVALITFVGAITFILSTYMIINGNKLYRLLSPYLDIFERENIHEKNVKSRDYKNHIVLIGARRMGSGILEALIGNSEDVVVVDFNPDIIQRLKEEGIESYFGDIADLEIQDLVALSDARLVISTVSDMEDNLLLLQSLKKLKKKPKVVMLALEKFEAKILYENGADYVVVPHIAGGHHLAKILVDQNHMELIEKYRIKEEKYLSDD</sequence>
<dbReference type="Proteomes" id="UP000034181">
    <property type="component" value="Unassembled WGS sequence"/>
</dbReference>
<feature type="transmembrane region" description="Helical" evidence="7">
    <location>
        <begin position="241"/>
        <end position="257"/>
    </location>
</feature>
<feature type="transmembrane region" description="Helical" evidence="7">
    <location>
        <begin position="269"/>
        <end position="288"/>
    </location>
</feature>
<dbReference type="PROSITE" id="PS51201">
    <property type="entry name" value="RCK_N"/>
    <property type="match status" value="1"/>
</dbReference>
<keyword evidence="4 7" id="KW-0812">Transmembrane</keyword>
<keyword evidence="6 7" id="KW-0472">Membrane</keyword>
<dbReference type="Pfam" id="PF00999">
    <property type="entry name" value="Na_H_Exchanger"/>
    <property type="match status" value="1"/>
</dbReference>
<evidence type="ECO:0000313" key="10">
    <source>
        <dbReference type="Proteomes" id="UP000034181"/>
    </source>
</evidence>
<dbReference type="PANTHER" id="PTHR42751:SF3">
    <property type="entry name" value="SODIUM_GLUTAMATE SYMPORTER"/>
    <property type="match status" value="1"/>
</dbReference>
<accession>A0A0G0K4Q0</accession>
<dbReference type="Pfam" id="PF02254">
    <property type="entry name" value="TrkA_N"/>
    <property type="match status" value="1"/>
</dbReference>
<dbReference type="Gene3D" id="3.40.50.720">
    <property type="entry name" value="NAD(P)-binding Rossmann-like Domain"/>
    <property type="match status" value="1"/>
</dbReference>
<organism evidence="9 10">
    <name type="scientific">Candidatus Woesebacteria bacterium GW2011_GWB1_38_5b</name>
    <dbReference type="NCBI Taxonomy" id="1618569"/>
    <lineage>
        <taxon>Bacteria</taxon>
        <taxon>Candidatus Woeseibacteriota</taxon>
    </lineage>
</organism>
<dbReference type="Gene3D" id="1.20.1530.20">
    <property type="match status" value="1"/>
</dbReference>
<comment type="subcellular location">
    <subcellularLocation>
        <location evidence="1">Membrane</location>
        <topology evidence="1">Multi-pass membrane protein</topology>
    </subcellularLocation>
</comment>
<feature type="transmembrane region" description="Helical" evidence="7">
    <location>
        <begin position="53"/>
        <end position="73"/>
    </location>
</feature>
<dbReference type="InterPro" id="IPR038770">
    <property type="entry name" value="Na+/solute_symporter_sf"/>
</dbReference>
<evidence type="ECO:0000259" key="8">
    <source>
        <dbReference type="PROSITE" id="PS51201"/>
    </source>
</evidence>
<keyword evidence="3" id="KW-0813">Transport</keyword>
<evidence type="ECO:0000256" key="3">
    <source>
        <dbReference type="ARBA" id="ARBA00022448"/>
    </source>
</evidence>
<evidence type="ECO:0000256" key="6">
    <source>
        <dbReference type="ARBA" id="ARBA00023136"/>
    </source>
</evidence>
<evidence type="ECO:0000256" key="1">
    <source>
        <dbReference type="ARBA" id="ARBA00004141"/>
    </source>
</evidence>
<comment type="similarity">
    <text evidence="2">Belongs to the monovalent cation:proton antiporter 2 (CPA2) transporter (TC 2.A.37) family.</text>
</comment>
<feature type="transmembrane region" description="Helical" evidence="7">
    <location>
        <begin position="30"/>
        <end position="47"/>
    </location>
</feature>
<feature type="transmembrane region" description="Helical" evidence="7">
    <location>
        <begin position="146"/>
        <end position="170"/>
    </location>
</feature>
<feature type="transmembrane region" description="Helical" evidence="7">
    <location>
        <begin position="6"/>
        <end position="25"/>
    </location>
</feature>
<feature type="domain" description="RCK N-terminal" evidence="8">
    <location>
        <begin position="406"/>
        <end position="523"/>
    </location>
</feature>
<dbReference type="InterPro" id="IPR036291">
    <property type="entry name" value="NAD(P)-bd_dom_sf"/>
</dbReference>